<dbReference type="EMBL" id="APJX01000009">
    <property type="protein sequence ID" value="EMS78321.1"/>
    <property type="molecule type" value="Genomic_DNA"/>
</dbReference>
<organism evidence="2 3">
    <name type="scientific">Desulfotignum phosphitoxidans DSM 13687</name>
    <dbReference type="NCBI Taxonomy" id="1286635"/>
    <lineage>
        <taxon>Bacteria</taxon>
        <taxon>Pseudomonadati</taxon>
        <taxon>Thermodesulfobacteriota</taxon>
        <taxon>Desulfobacteria</taxon>
        <taxon>Desulfobacterales</taxon>
        <taxon>Desulfobacteraceae</taxon>
        <taxon>Desulfotignum</taxon>
    </lineage>
</organism>
<dbReference type="RefSeq" id="WP_006967758.1">
    <property type="nucleotide sequence ID" value="NZ_APJX01000009.1"/>
</dbReference>
<gene>
    <name evidence="2" type="ORF">Dpo_9c01530</name>
</gene>
<keyword evidence="3" id="KW-1185">Reference proteome</keyword>
<feature type="transmembrane region" description="Helical" evidence="1">
    <location>
        <begin position="87"/>
        <end position="106"/>
    </location>
</feature>
<comment type="caution">
    <text evidence="2">The sequence shown here is derived from an EMBL/GenBank/DDBJ whole genome shotgun (WGS) entry which is preliminary data.</text>
</comment>
<dbReference type="Proteomes" id="UP000014216">
    <property type="component" value="Unassembled WGS sequence"/>
</dbReference>
<keyword evidence="1" id="KW-0472">Membrane</keyword>
<protein>
    <recommendedName>
        <fullName evidence="4">PDGLE domain-containing protein</fullName>
    </recommendedName>
</protein>
<accession>S0G3F2</accession>
<evidence type="ECO:0000256" key="1">
    <source>
        <dbReference type="SAM" id="Phobius"/>
    </source>
</evidence>
<keyword evidence="1" id="KW-0812">Transmembrane</keyword>
<name>S0G3F2_9BACT</name>
<evidence type="ECO:0000313" key="3">
    <source>
        <dbReference type="Proteomes" id="UP000014216"/>
    </source>
</evidence>
<sequence length="112" mass="12594">MEPEKIHSRKKGWLIIGLTFFCLWGFATVVGPWGEKHIPVFNRIVEVIKARDIDSGAYFYTEIEASYSAERELQGGIKLQTPDDFGFTPSFILGIVISLTILIIGFKTLPSD</sequence>
<keyword evidence="1" id="KW-1133">Transmembrane helix</keyword>
<feature type="transmembrane region" description="Helical" evidence="1">
    <location>
        <begin position="12"/>
        <end position="33"/>
    </location>
</feature>
<evidence type="ECO:0000313" key="2">
    <source>
        <dbReference type="EMBL" id="EMS78321.1"/>
    </source>
</evidence>
<proteinExistence type="predicted"/>
<evidence type="ECO:0008006" key="4">
    <source>
        <dbReference type="Google" id="ProtNLM"/>
    </source>
</evidence>
<dbReference type="OrthoDB" id="5419869at2"/>
<reference evidence="2 3" key="1">
    <citation type="journal article" date="2013" name="Genome Announc.">
        <title>Draft Genome Sequence of Desulfotignum phosphitoxidans DSM 13687 Strain FiPS-3.</title>
        <authorList>
            <person name="Poehlein A."/>
            <person name="Daniel R."/>
            <person name="Simeonova D.D."/>
        </authorList>
    </citation>
    <scope>NUCLEOTIDE SEQUENCE [LARGE SCALE GENOMIC DNA]</scope>
    <source>
        <strain evidence="2 3">DSM 13687</strain>
    </source>
</reference>
<dbReference type="AlphaFoldDB" id="S0G3F2"/>